<dbReference type="InterPro" id="IPR050553">
    <property type="entry name" value="Thioredoxin_ResA/DsbE_sf"/>
</dbReference>
<feature type="transmembrane region" description="Helical" evidence="6">
    <location>
        <begin position="37"/>
        <end position="63"/>
    </location>
</feature>
<evidence type="ECO:0000259" key="7">
    <source>
        <dbReference type="PROSITE" id="PS51352"/>
    </source>
</evidence>
<comment type="subcellular location">
    <subcellularLocation>
        <location evidence="1">Membrane</location>
        <topology evidence="1">Multi-pass membrane protein</topology>
    </subcellularLocation>
</comment>
<evidence type="ECO:0000256" key="6">
    <source>
        <dbReference type="SAM" id="Phobius"/>
    </source>
</evidence>
<dbReference type="PANTHER" id="PTHR42852:SF17">
    <property type="entry name" value="THIOREDOXIN-LIKE PROTEIN HI_1115"/>
    <property type="match status" value="1"/>
</dbReference>
<dbReference type="InterPro" id="IPR000866">
    <property type="entry name" value="AhpC/TSA"/>
</dbReference>
<reference evidence="8 9" key="1">
    <citation type="submission" date="2016-11" db="EMBL/GenBank/DDBJ databases">
        <title>Study of marine rhodopsin-containing bacteria.</title>
        <authorList>
            <person name="Yoshizawa S."/>
            <person name="Kumagai Y."/>
            <person name="Kogure K."/>
        </authorList>
    </citation>
    <scope>NUCLEOTIDE SEQUENCE [LARGE SCALE GENOMIC DNA]</scope>
    <source>
        <strain evidence="8 9">SAORIC-28</strain>
    </source>
</reference>
<dbReference type="OrthoDB" id="9813770at2"/>
<dbReference type="AlphaFoldDB" id="A0A271J0U8"/>
<dbReference type="PROSITE" id="PS00194">
    <property type="entry name" value="THIOREDOXIN_1"/>
    <property type="match status" value="1"/>
</dbReference>
<dbReference type="GO" id="GO:0016020">
    <property type="term" value="C:membrane"/>
    <property type="evidence" value="ECO:0007669"/>
    <property type="project" value="UniProtKB-SubCell"/>
</dbReference>
<dbReference type="PROSITE" id="PS51352">
    <property type="entry name" value="THIOREDOXIN_2"/>
    <property type="match status" value="2"/>
</dbReference>
<evidence type="ECO:0000313" key="9">
    <source>
        <dbReference type="Proteomes" id="UP000216339"/>
    </source>
</evidence>
<feature type="transmembrane region" description="Helical" evidence="6">
    <location>
        <begin position="69"/>
        <end position="93"/>
    </location>
</feature>
<feature type="transmembrane region" description="Helical" evidence="6">
    <location>
        <begin position="6"/>
        <end position="25"/>
    </location>
</feature>
<organism evidence="8 9">
    <name type="scientific">Rubrivirga marina</name>
    <dbReference type="NCBI Taxonomy" id="1196024"/>
    <lineage>
        <taxon>Bacteria</taxon>
        <taxon>Pseudomonadati</taxon>
        <taxon>Rhodothermota</taxon>
        <taxon>Rhodothermia</taxon>
        <taxon>Rhodothermales</taxon>
        <taxon>Rubricoccaceae</taxon>
        <taxon>Rubrivirga</taxon>
    </lineage>
</organism>
<evidence type="ECO:0000313" key="8">
    <source>
        <dbReference type="EMBL" id="PAP77083.1"/>
    </source>
</evidence>
<dbReference type="InterPro" id="IPR036249">
    <property type="entry name" value="Thioredoxin-like_sf"/>
</dbReference>
<dbReference type="GO" id="GO:0030416">
    <property type="term" value="P:methylamine metabolic process"/>
    <property type="evidence" value="ECO:0007669"/>
    <property type="project" value="InterPro"/>
</dbReference>
<dbReference type="SUPFAM" id="SSF52833">
    <property type="entry name" value="Thioredoxin-like"/>
    <property type="match status" value="2"/>
</dbReference>
<feature type="transmembrane region" description="Helical" evidence="6">
    <location>
        <begin position="154"/>
        <end position="175"/>
    </location>
</feature>
<accession>A0A271J0U8</accession>
<keyword evidence="3 6" id="KW-1133">Transmembrane helix</keyword>
<dbReference type="PANTHER" id="PTHR42852">
    <property type="entry name" value="THIOL:DISULFIDE INTERCHANGE PROTEIN DSBE"/>
    <property type="match status" value="1"/>
</dbReference>
<evidence type="ECO:0000256" key="5">
    <source>
        <dbReference type="ARBA" id="ARBA00023284"/>
    </source>
</evidence>
<feature type="domain" description="Thioredoxin" evidence="7">
    <location>
        <begin position="199"/>
        <end position="343"/>
    </location>
</feature>
<gene>
    <name evidence="8" type="ORF">BSZ37_11920</name>
</gene>
<feature type="transmembrane region" description="Helical" evidence="6">
    <location>
        <begin position="114"/>
        <end position="134"/>
    </location>
</feature>
<dbReference type="GO" id="GO:0016209">
    <property type="term" value="F:antioxidant activity"/>
    <property type="evidence" value="ECO:0007669"/>
    <property type="project" value="InterPro"/>
</dbReference>
<keyword evidence="5" id="KW-0676">Redox-active center</keyword>
<name>A0A271J0U8_9BACT</name>
<dbReference type="GO" id="GO:0016491">
    <property type="term" value="F:oxidoreductase activity"/>
    <property type="evidence" value="ECO:0007669"/>
    <property type="project" value="InterPro"/>
</dbReference>
<dbReference type="Pfam" id="PF00578">
    <property type="entry name" value="AhpC-TSA"/>
    <property type="match status" value="2"/>
</dbReference>
<dbReference type="Pfam" id="PF07291">
    <property type="entry name" value="MauE"/>
    <property type="match status" value="1"/>
</dbReference>
<dbReference type="InterPro" id="IPR017937">
    <property type="entry name" value="Thioredoxin_CS"/>
</dbReference>
<evidence type="ECO:0000256" key="3">
    <source>
        <dbReference type="ARBA" id="ARBA00022989"/>
    </source>
</evidence>
<dbReference type="CDD" id="cd02966">
    <property type="entry name" value="TlpA_like_family"/>
    <property type="match status" value="1"/>
</dbReference>
<dbReference type="UniPathway" id="UPA00895"/>
<keyword evidence="9" id="KW-1185">Reference proteome</keyword>
<dbReference type="InterPro" id="IPR013766">
    <property type="entry name" value="Thioredoxin_domain"/>
</dbReference>
<evidence type="ECO:0000256" key="2">
    <source>
        <dbReference type="ARBA" id="ARBA00022692"/>
    </source>
</evidence>
<dbReference type="InterPro" id="IPR009908">
    <property type="entry name" value="Methylamine_util_MauE"/>
</dbReference>
<evidence type="ECO:0000256" key="4">
    <source>
        <dbReference type="ARBA" id="ARBA00023136"/>
    </source>
</evidence>
<dbReference type="Proteomes" id="UP000216339">
    <property type="component" value="Unassembled WGS sequence"/>
</dbReference>
<sequence>MPTLLVLARLALAAVFLVAGLAKLADVAGSRRALRGFGVPALLAAPLGVALPLVEVVVAVLLLPASTAGAAATAALGLLLVFSVGIGAALLRGQAPDCHCFGQFHSRPAGPATLVRNLALAALAGGVAAAALNGSAGPGALAWVARLPIATPTGVLALAGVGVAGGLTWGLLGLLRQNGRLMLRVEALEARLGTSGGPAAVGASAPSFRLPALDGADVSLGDVLSGDRPALLVFSDPGCGPCRALLPEVGRWQREHAGRWTTVVVSRGSAEANAAEAARHGLDRVLRQRDREVAEAYDCHGTPGAVLVDAQGRVASPVLEGADAIRAWVTQAALGRALSEAAAPVPAGLPVGAPAPGVRLPMVDGPDVALADLRGAEAVLVFWNPRCGYCQRMLPDLRALEADLASDPHAPRLLVVTSGTAEDARALDLRSPVLLDSAFAAGRAFGASGTPSAVRIGADGRVASAVAVGAPAVLALAAGRTEPAL</sequence>
<keyword evidence="4 6" id="KW-0472">Membrane</keyword>
<dbReference type="Gene3D" id="3.40.30.10">
    <property type="entry name" value="Glutaredoxin"/>
    <property type="match status" value="2"/>
</dbReference>
<proteinExistence type="predicted"/>
<evidence type="ECO:0000256" key="1">
    <source>
        <dbReference type="ARBA" id="ARBA00004141"/>
    </source>
</evidence>
<dbReference type="EMBL" id="MQWD01000001">
    <property type="protein sequence ID" value="PAP77083.1"/>
    <property type="molecule type" value="Genomic_DNA"/>
</dbReference>
<protein>
    <recommendedName>
        <fullName evidence="7">Thioredoxin domain-containing protein</fullName>
    </recommendedName>
</protein>
<feature type="domain" description="Thioredoxin" evidence="7">
    <location>
        <begin position="349"/>
        <end position="478"/>
    </location>
</feature>
<keyword evidence="2 6" id="KW-0812">Transmembrane</keyword>
<comment type="caution">
    <text evidence="8">The sequence shown here is derived from an EMBL/GenBank/DDBJ whole genome shotgun (WGS) entry which is preliminary data.</text>
</comment>
<dbReference type="RefSeq" id="WP_095510748.1">
    <property type="nucleotide sequence ID" value="NZ_MQWD01000001.1"/>
</dbReference>